<sequence length="198" mass="22514">MLFPPMKNFEIDLTRGMLGHKNIVTKKIIFSESNISGLRKNIIDECSNFNPLRVEVVTALIWKSCLEAAKARDGKFPTSRRVREAIRKIDGKYISKLHGVEFPNKIIAAFEEMKKLALEKSIPFYTFTSWINFDFYEANFGWGKPTYVHTIGLPTKNSAILMATKDGNGIEALLTLTTHDMAQLEQNPEFLNFASFDS</sequence>
<dbReference type="EMBL" id="JAYMYS010000006">
    <property type="protein sequence ID" value="KAK7389368.1"/>
    <property type="molecule type" value="Genomic_DNA"/>
</dbReference>
<protein>
    <submittedName>
        <fullName evidence="4">Uncharacterized protein</fullName>
    </submittedName>
</protein>
<evidence type="ECO:0000256" key="1">
    <source>
        <dbReference type="ARBA" id="ARBA00009861"/>
    </source>
</evidence>
<dbReference type="InterPro" id="IPR023213">
    <property type="entry name" value="CAT-like_dom_sf"/>
</dbReference>
<keyword evidence="3" id="KW-0012">Acyltransferase</keyword>
<evidence type="ECO:0000313" key="5">
    <source>
        <dbReference type="Proteomes" id="UP001386955"/>
    </source>
</evidence>
<dbReference type="GO" id="GO:0016746">
    <property type="term" value="F:acyltransferase activity"/>
    <property type="evidence" value="ECO:0007669"/>
    <property type="project" value="UniProtKB-KW"/>
</dbReference>
<accession>A0AAN9XEA7</accession>
<organism evidence="4 5">
    <name type="scientific">Psophocarpus tetragonolobus</name>
    <name type="common">Winged bean</name>
    <name type="synonym">Dolichos tetragonolobus</name>
    <dbReference type="NCBI Taxonomy" id="3891"/>
    <lineage>
        <taxon>Eukaryota</taxon>
        <taxon>Viridiplantae</taxon>
        <taxon>Streptophyta</taxon>
        <taxon>Embryophyta</taxon>
        <taxon>Tracheophyta</taxon>
        <taxon>Spermatophyta</taxon>
        <taxon>Magnoliopsida</taxon>
        <taxon>eudicotyledons</taxon>
        <taxon>Gunneridae</taxon>
        <taxon>Pentapetalae</taxon>
        <taxon>rosids</taxon>
        <taxon>fabids</taxon>
        <taxon>Fabales</taxon>
        <taxon>Fabaceae</taxon>
        <taxon>Papilionoideae</taxon>
        <taxon>50 kb inversion clade</taxon>
        <taxon>NPAAA clade</taxon>
        <taxon>indigoferoid/millettioid clade</taxon>
        <taxon>Phaseoleae</taxon>
        <taxon>Psophocarpus</taxon>
    </lineage>
</organism>
<dbReference type="Proteomes" id="UP001386955">
    <property type="component" value="Unassembled WGS sequence"/>
</dbReference>
<comment type="similarity">
    <text evidence="1">Belongs to the plant acyltransferase family.</text>
</comment>
<proteinExistence type="inferred from homology"/>
<dbReference type="AlphaFoldDB" id="A0AAN9XEA7"/>
<evidence type="ECO:0000313" key="4">
    <source>
        <dbReference type="EMBL" id="KAK7389368.1"/>
    </source>
</evidence>
<dbReference type="PANTHER" id="PTHR31623">
    <property type="entry name" value="F21J9.9"/>
    <property type="match status" value="1"/>
</dbReference>
<dbReference type="Gene3D" id="3.30.559.10">
    <property type="entry name" value="Chloramphenicol acetyltransferase-like domain"/>
    <property type="match status" value="2"/>
</dbReference>
<gene>
    <name evidence="4" type="ORF">VNO78_24333</name>
</gene>
<dbReference type="PANTHER" id="PTHR31623:SF79">
    <property type="entry name" value="SALUTARIDINOL 7-O-ACETYLTRANSFERASE"/>
    <property type="match status" value="1"/>
</dbReference>
<comment type="caution">
    <text evidence="4">The sequence shown here is derived from an EMBL/GenBank/DDBJ whole genome shotgun (WGS) entry which is preliminary data.</text>
</comment>
<dbReference type="Pfam" id="PF02458">
    <property type="entry name" value="Transferase"/>
    <property type="match status" value="1"/>
</dbReference>
<evidence type="ECO:0000256" key="2">
    <source>
        <dbReference type="ARBA" id="ARBA00022679"/>
    </source>
</evidence>
<keyword evidence="5" id="KW-1185">Reference proteome</keyword>
<keyword evidence="2" id="KW-0808">Transferase</keyword>
<name>A0AAN9XEA7_PSOTE</name>
<reference evidence="4 5" key="1">
    <citation type="submission" date="2024-01" db="EMBL/GenBank/DDBJ databases">
        <title>The genomes of 5 underutilized Papilionoideae crops provide insights into root nodulation and disease resistanc.</title>
        <authorList>
            <person name="Jiang F."/>
        </authorList>
    </citation>
    <scope>NUCLEOTIDE SEQUENCE [LARGE SCALE GENOMIC DNA]</scope>
    <source>
        <strain evidence="4">DUOXIRENSHENG_FW03</strain>
        <tissue evidence="4">Leaves</tissue>
    </source>
</reference>
<evidence type="ECO:0000256" key="3">
    <source>
        <dbReference type="ARBA" id="ARBA00023315"/>
    </source>
</evidence>